<evidence type="ECO:0000313" key="2">
    <source>
        <dbReference type="Proteomes" id="UP000199652"/>
    </source>
</evidence>
<evidence type="ECO:0000313" key="1">
    <source>
        <dbReference type="EMBL" id="SDY35886.1"/>
    </source>
</evidence>
<dbReference type="NCBIfam" id="TIGR03959">
    <property type="entry name" value="hyd_TM1266"/>
    <property type="match status" value="1"/>
</dbReference>
<dbReference type="InterPro" id="IPR045865">
    <property type="entry name" value="ACT-like_dom_sf"/>
</dbReference>
<dbReference type="InterPro" id="IPR027271">
    <property type="entry name" value="Acetolactate_synth/TF_NikR_C"/>
</dbReference>
<dbReference type="RefSeq" id="WP_090246937.1">
    <property type="nucleotide sequence ID" value="NZ_FNOU01000027.1"/>
</dbReference>
<keyword evidence="2" id="KW-1185">Reference proteome</keyword>
<dbReference type="STRING" id="1528.SAMN04488579_12748"/>
<dbReference type="OrthoDB" id="9796135at2"/>
<dbReference type="EMBL" id="FNOU01000027">
    <property type="protein sequence ID" value="SDY35886.1"/>
    <property type="molecule type" value="Genomic_DNA"/>
</dbReference>
<protein>
    <submittedName>
        <fullName evidence="1">Putative iron-only hydrogenase system regulator</fullName>
    </submittedName>
</protein>
<dbReference type="InterPro" id="IPR023860">
    <property type="entry name" value="FeFe-hyd_TM1266"/>
</dbReference>
<dbReference type="SUPFAM" id="SSF55021">
    <property type="entry name" value="ACT-like"/>
    <property type="match status" value="1"/>
</dbReference>
<proteinExistence type="predicted"/>
<dbReference type="AlphaFoldDB" id="A0A1H3J7I4"/>
<organism evidence="1 2">
    <name type="scientific">Eubacterium barkeri</name>
    <name type="common">Clostridium barkeri</name>
    <dbReference type="NCBI Taxonomy" id="1528"/>
    <lineage>
        <taxon>Bacteria</taxon>
        <taxon>Bacillati</taxon>
        <taxon>Bacillota</taxon>
        <taxon>Clostridia</taxon>
        <taxon>Eubacteriales</taxon>
        <taxon>Eubacteriaceae</taxon>
        <taxon>Eubacterium</taxon>
    </lineage>
</organism>
<gene>
    <name evidence="1" type="ORF">SAMN04488579_12748</name>
</gene>
<dbReference type="Gene3D" id="3.30.70.1150">
    <property type="entry name" value="ACT-like. Chain A, domain 2"/>
    <property type="match status" value="1"/>
</dbReference>
<sequence>MATQTSNRIAHIGIIVEDSGAVERLNATLHQYAPYIIGRMGIPCPTHGVSVISVILDAPADIISALSGKLGMLKGVGAKTLYAKVSQ</sequence>
<reference evidence="2" key="1">
    <citation type="submission" date="2016-10" db="EMBL/GenBank/DDBJ databases">
        <authorList>
            <person name="Varghese N."/>
            <person name="Submissions S."/>
        </authorList>
    </citation>
    <scope>NUCLEOTIDE SEQUENCE [LARGE SCALE GENOMIC DNA]</scope>
    <source>
        <strain evidence="2">VPI 5359</strain>
    </source>
</reference>
<dbReference type="Proteomes" id="UP000199652">
    <property type="component" value="Unassembled WGS sequence"/>
</dbReference>
<accession>A0A1H3J7I4</accession>
<name>A0A1H3J7I4_EUBBA</name>
<dbReference type="Pfam" id="PF21699">
    <property type="entry name" value="TM1266-like"/>
    <property type="match status" value="1"/>
</dbReference>